<gene>
    <name evidence="2" type="ORF">E2C01_100516</name>
</gene>
<evidence type="ECO:0000313" key="3">
    <source>
        <dbReference type="Proteomes" id="UP000324222"/>
    </source>
</evidence>
<reference evidence="2 3" key="1">
    <citation type="submission" date="2019-05" db="EMBL/GenBank/DDBJ databases">
        <title>Another draft genome of Portunus trituberculatus and its Hox gene families provides insights of decapod evolution.</title>
        <authorList>
            <person name="Jeong J.-H."/>
            <person name="Song I."/>
            <person name="Kim S."/>
            <person name="Choi T."/>
            <person name="Kim D."/>
            <person name="Ryu S."/>
            <person name="Kim W."/>
        </authorList>
    </citation>
    <scope>NUCLEOTIDE SEQUENCE [LARGE SCALE GENOMIC DNA]</scope>
    <source>
        <tissue evidence="2">Muscle</tissue>
    </source>
</reference>
<evidence type="ECO:0000256" key="1">
    <source>
        <dbReference type="SAM" id="MobiDB-lite"/>
    </source>
</evidence>
<organism evidence="2 3">
    <name type="scientific">Portunus trituberculatus</name>
    <name type="common">Swimming crab</name>
    <name type="synonym">Neptunus trituberculatus</name>
    <dbReference type="NCBI Taxonomy" id="210409"/>
    <lineage>
        <taxon>Eukaryota</taxon>
        <taxon>Metazoa</taxon>
        <taxon>Ecdysozoa</taxon>
        <taxon>Arthropoda</taxon>
        <taxon>Crustacea</taxon>
        <taxon>Multicrustacea</taxon>
        <taxon>Malacostraca</taxon>
        <taxon>Eumalacostraca</taxon>
        <taxon>Eucarida</taxon>
        <taxon>Decapoda</taxon>
        <taxon>Pleocyemata</taxon>
        <taxon>Brachyura</taxon>
        <taxon>Eubrachyura</taxon>
        <taxon>Portunoidea</taxon>
        <taxon>Portunidae</taxon>
        <taxon>Portuninae</taxon>
        <taxon>Portunus</taxon>
    </lineage>
</organism>
<accession>A0A5B7KDR2</accession>
<feature type="region of interest" description="Disordered" evidence="1">
    <location>
        <begin position="1"/>
        <end position="119"/>
    </location>
</feature>
<proteinExistence type="predicted"/>
<dbReference type="AlphaFoldDB" id="A0A5B7KDR2"/>
<keyword evidence="3" id="KW-1185">Reference proteome</keyword>
<name>A0A5B7KDR2_PORTR</name>
<comment type="caution">
    <text evidence="2">The sequence shown here is derived from an EMBL/GenBank/DDBJ whole genome shotgun (WGS) entry which is preliminary data.</text>
</comment>
<feature type="compositionally biased region" description="Low complexity" evidence="1">
    <location>
        <begin position="24"/>
        <end position="33"/>
    </location>
</feature>
<protein>
    <submittedName>
        <fullName evidence="2">Uncharacterized protein</fullName>
    </submittedName>
</protein>
<feature type="compositionally biased region" description="Basic and acidic residues" evidence="1">
    <location>
        <begin position="64"/>
        <end position="98"/>
    </location>
</feature>
<dbReference type="EMBL" id="VSRR010142919">
    <property type="protein sequence ID" value="MPD04807.1"/>
    <property type="molecule type" value="Genomic_DNA"/>
</dbReference>
<sequence length="119" mass="12693">MKNMSIEAEQRPRAGPGEAGRQGAQRPSASQPANQPPPPQAGGEDQGRQAGRNRQAGNGTGIEQRCREEQGIEEQGSRGQERNGMDEGRGREEKDAPDGSHSWEAGGARQLPFTASPPH</sequence>
<evidence type="ECO:0000313" key="2">
    <source>
        <dbReference type="EMBL" id="MPD04807.1"/>
    </source>
</evidence>
<dbReference type="Proteomes" id="UP000324222">
    <property type="component" value="Unassembled WGS sequence"/>
</dbReference>